<evidence type="ECO:0000256" key="5">
    <source>
        <dbReference type="SAM" id="MobiDB-lite"/>
    </source>
</evidence>
<dbReference type="InterPro" id="IPR055272">
    <property type="entry name" value="POPDC1-3_dom"/>
</dbReference>
<evidence type="ECO:0000256" key="1">
    <source>
        <dbReference type="ARBA" id="ARBA00004141"/>
    </source>
</evidence>
<feature type="transmembrane region" description="Helical" evidence="6">
    <location>
        <begin position="77"/>
        <end position="97"/>
    </location>
</feature>
<proteinExistence type="predicted"/>
<feature type="transmembrane region" description="Helical" evidence="6">
    <location>
        <begin position="51"/>
        <end position="70"/>
    </location>
</feature>
<evidence type="ECO:0000256" key="2">
    <source>
        <dbReference type="ARBA" id="ARBA00022692"/>
    </source>
</evidence>
<organism evidence="8 9">
    <name type="scientific">Phrynosoma platyrhinos</name>
    <name type="common">Desert horned lizard</name>
    <dbReference type="NCBI Taxonomy" id="52577"/>
    <lineage>
        <taxon>Eukaryota</taxon>
        <taxon>Metazoa</taxon>
        <taxon>Chordata</taxon>
        <taxon>Craniata</taxon>
        <taxon>Vertebrata</taxon>
        <taxon>Euteleostomi</taxon>
        <taxon>Lepidosauria</taxon>
        <taxon>Squamata</taxon>
        <taxon>Bifurcata</taxon>
        <taxon>Unidentata</taxon>
        <taxon>Episquamata</taxon>
        <taxon>Toxicofera</taxon>
        <taxon>Iguania</taxon>
        <taxon>Phrynosomatidae</taxon>
        <taxon>Phrynosomatinae</taxon>
        <taxon>Phrynosoma</taxon>
    </lineage>
</organism>
<feature type="domain" description="POPDC1-3" evidence="7">
    <location>
        <begin position="26"/>
        <end position="281"/>
    </location>
</feature>
<comment type="caution">
    <text evidence="8">The sequence shown here is derived from an EMBL/GenBank/DDBJ whole genome shotgun (WGS) entry which is preliminary data.</text>
</comment>
<evidence type="ECO:0000256" key="3">
    <source>
        <dbReference type="ARBA" id="ARBA00022989"/>
    </source>
</evidence>
<keyword evidence="2 6" id="KW-0812">Transmembrane</keyword>
<keyword evidence="4 6" id="KW-0472">Membrane</keyword>
<dbReference type="InterPro" id="IPR006916">
    <property type="entry name" value="POPDC1-3"/>
</dbReference>
<protein>
    <recommendedName>
        <fullName evidence="7">POPDC1-3 domain-containing protein</fullName>
    </recommendedName>
</protein>
<feature type="region of interest" description="Disordered" evidence="5">
    <location>
        <begin position="337"/>
        <end position="362"/>
    </location>
</feature>
<dbReference type="PANTHER" id="PTHR12101">
    <property type="entry name" value="POPEYE DOMAIN CONTAINING PROTEIN"/>
    <property type="match status" value="1"/>
</dbReference>
<accession>A0ABQ7TG11</accession>
<evidence type="ECO:0000313" key="9">
    <source>
        <dbReference type="Proteomes" id="UP000826234"/>
    </source>
</evidence>
<dbReference type="Proteomes" id="UP000826234">
    <property type="component" value="Unassembled WGS sequence"/>
</dbReference>
<comment type="subcellular location">
    <subcellularLocation>
        <location evidence="1">Membrane</location>
        <topology evidence="1">Multi-pass membrane protein</topology>
    </subcellularLocation>
</comment>
<dbReference type="EMBL" id="JAIPUX010000439">
    <property type="protein sequence ID" value="KAH0628681.1"/>
    <property type="molecule type" value="Genomic_DNA"/>
</dbReference>
<gene>
    <name evidence="8" type="ORF">JD844_010099</name>
</gene>
<evidence type="ECO:0000259" key="7">
    <source>
        <dbReference type="Pfam" id="PF04831"/>
    </source>
</evidence>
<name>A0ABQ7TG11_PHRPL</name>
<evidence type="ECO:0000256" key="6">
    <source>
        <dbReference type="SAM" id="Phobius"/>
    </source>
</evidence>
<evidence type="ECO:0000313" key="8">
    <source>
        <dbReference type="EMBL" id="KAH0628681.1"/>
    </source>
</evidence>
<reference evidence="8 9" key="1">
    <citation type="journal article" date="2022" name="Gigascience">
        <title>A chromosome-level genome assembly and annotation of the desert horned lizard, Phrynosoma platyrhinos, provides insight into chromosomal rearrangements among reptiles.</title>
        <authorList>
            <person name="Koochekian N."/>
            <person name="Ascanio A."/>
            <person name="Farleigh K."/>
            <person name="Card D.C."/>
            <person name="Schield D.R."/>
            <person name="Castoe T.A."/>
            <person name="Jezkova T."/>
        </authorList>
    </citation>
    <scope>NUCLEOTIDE SEQUENCE [LARGE SCALE GENOMIC DNA]</scope>
    <source>
        <strain evidence="8">NK-2021</strain>
    </source>
</reference>
<dbReference type="Pfam" id="PF04831">
    <property type="entry name" value="POPDC1-3"/>
    <property type="match status" value="1"/>
</dbReference>
<keyword evidence="9" id="KW-1185">Reference proteome</keyword>
<evidence type="ECO:0000256" key="4">
    <source>
        <dbReference type="ARBA" id="ARBA00023136"/>
    </source>
</evidence>
<sequence length="387" mass="43945">MSETSTLLDRIVFYPVLCEGWKVYMEGAAYQLANFFLLLGFMGGSGFIGSIYIFGFFTVGFLCLALWGWLDACGLDIFTWNILLVLISFLQLAHLFYQLHKHKFSEEFDQLYKQVCQPLHVPSQVYKDIVKCCEEQVLHLAKDQTYAVEGKTSIDRLYHKMPTVSNTKPVEKQYYLWILLLVEGMSFSLISDTAARQAAAQESQDMEELSRGKSGQPPGTGIHFTSSVFQNVSELETECSFITWQRKKLYLLLSKERYIARLFSVLLGYDISEKVYALNEKLFAKFGLRFDIRLPSLYHVLGPASSDTEVEKEAEECEEPPVPLSRPPTFVQTAPVAPHPGFLPAHPRKPRPDSDLSGEDSTSLVLEDFAELTGSFMDYVSEGEYMK</sequence>
<keyword evidence="3 6" id="KW-1133">Transmembrane helix</keyword>
<dbReference type="PANTHER" id="PTHR12101:SF15">
    <property type="entry name" value="POPEYE DOMAIN-CONTAINING PROTEIN 2"/>
    <property type="match status" value="1"/>
</dbReference>